<protein>
    <submittedName>
        <fullName evidence="7">LemA family protein</fullName>
    </submittedName>
</protein>
<dbReference type="EMBL" id="LCDD01000013">
    <property type="protein sequence ID" value="KKS46788.1"/>
    <property type="molecule type" value="Genomic_DNA"/>
</dbReference>
<feature type="transmembrane region" description="Helical" evidence="6">
    <location>
        <begin position="6"/>
        <end position="27"/>
    </location>
</feature>
<evidence type="ECO:0000313" key="8">
    <source>
        <dbReference type="Proteomes" id="UP000034320"/>
    </source>
</evidence>
<dbReference type="PANTHER" id="PTHR34478">
    <property type="entry name" value="PROTEIN LEMA"/>
    <property type="match status" value="1"/>
</dbReference>
<evidence type="ECO:0000256" key="2">
    <source>
        <dbReference type="ARBA" id="ARBA00008854"/>
    </source>
</evidence>
<reference evidence="7 8" key="1">
    <citation type="journal article" date="2015" name="Nature">
        <title>rRNA introns, odd ribosomes, and small enigmatic genomes across a large radiation of phyla.</title>
        <authorList>
            <person name="Brown C.T."/>
            <person name="Hug L.A."/>
            <person name="Thomas B.C."/>
            <person name="Sharon I."/>
            <person name="Castelle C.J."/>
            <person name="Singh A."/>
            <person name="Wilkins M.J."/>
            <person name="Williams K.H."/>
            <person name="Banfield J.F."/>
        </authorList>
    </citation>
    <scope>NUCLEOTIDE SEQUENCE [LARGE SCALE GENOMIC DNA]</scope>
</reference>
<dbReference type="Proteomes" id="UP000034320">
    <property type="component" value="Unassembled WGS sequence"/>
</dbReference>
<evidence type="ECO:0000256" key="1">
    <source>
        <dbReference type="ARBA" id="ARBA00004167"/>
    </source>
</evidence>
<evidence type="ECO:0000256" key="3">
    <source>
        <dbReference type="ARBA" id="ARBA00022692"/>
    </source>
</evidence>
<gene>
    <name evidence="7" type="ORF">UV09_C0013G0021</name>
</gene>
<evidence type="ECO:0000256" key="6">
    <source>
        <dbReference type="SAM" id="Phobius"/>
    </source>
</evidence>
<dbReference type="GO" id="GO:0016020">
    <property type="term" value="C:membrane"/>
    <property type="evidence" value="ECO:0007669"/>
    <property type="project" value="UniProtKB-SubCell"/>
</dbReference>
<proteinExistence type="inferred from homology"/>
<evidence type="ECO:0000256" key="5">
    <source>
        <dbReference type="ARBA" id="ARBA00023136"/>
    </source>
</evidence>
<comment type="similarity">
    <text evidence="2">Belongs to the LemA family.</text>
</comment>
<dbReference type="Gene3D" id="1.20.1440.20">
    <property type="entry name" value="LemA-like domain"/>
    <property type="match status" value="1"/>
</dbReference>
<accession>A0A0G1CAX7</accession>
<evidence type="ECO:0000313" key="7">
    <source>
        <dbReference type="EMBL" id="KKS46788.1"/>
    </source>
</evidence>
<comment type="caution">
    <text evidence="7">The sequence shown here is derived from an EMBL/GenBank/DDBJ whole genome shotgun (WGS) entry which is preliminary data.</text>
</comment>
<keyword evidence="3 6" id="KW-0812">Transmembrane</keyword>
<evidence type="ECO:0000256" key="4">
    <source>
        <dbReference type="ARBA" id="ARBA00022989"/>
    </source>
</evidence>
<sequence>MIGGDLLMLFALAAILGLIALYIWYIYNDLVSSKMRVGEAWSQIDVQLKRRADLIPNLVETVKGYTKHEKKLLENITRARSALLSASSPKEKAQADNQLSGVLKSLFAVAENYPNLKANENFLQLQKELADTEDKVSFSRQHHNTMVMEYNTKLQMFPNALIAGKFNFRDKEYYEAKKEDRKKVEVKFGE</sequence>
<dbReference type="PANTHER" id="PTHR34478:SF2">
    <property type="entry name" value="MEMBRANE PROTEIN"/>
    <property type="match status" value="1"/>
</dbReference>
<dbReference type="InterPro" id="IPR023353">
    <property type="entry name" value="LemA-like_dom_sf"/>
</dbReference>
<dbReference type="AlphaFoldDB" id="A0A0G1CAX7"/>
<dbReference type="PATRIC" id="fig|1618442.3.peg.625"/>
<organism evidence="7 8">
    <name type="scientific">Candidatus Gottesmanbacteria bacterium GW2011_GWA2_42_18</name>
    <dbReference type="NCBI Taxonomy" id="1618442"/>
    <lineage>
        <taxon>Bacteria</taxon>
        <taxon>Candidatus Gottesmaniibacteriota</taxon>
    </lineage>
</organism>
<keyword evidence="4 6" id="KW-1133">Transmembrane helix</keyword>
<dbReference type="SUPFAM" id="SSF140478">
    <property type="entry name" value="LemA-like"/>
    <property type="match status" value="1"/>
</dbReference>
<comment type="subcellular location">
    <subcellularLocation>
        <location evidence="1">Membrane</location>
        <topology evidence="1">Single-pass membrane protein</topology>
    </subcellularLocation>
</comment>
<dbReference type="InterPro" id="IPR007156">
    <property type="entry name" value="MamQ_LemA"/>
</dbReference>
<keyword evidence="5 6" id="KW-0472">Membrane</keyword>
<name>A0A0G1CAX7_9BACT</name>
<dbReference type="Pfam" id="PF04011">
    <property type="entry name" value="LemA"/>
    <property type="match status" value="1"/>
</dbReference>